<proteinExistence type="predicted"/>
<organism evidence="4 5">
    <name type="scientific">Streptomyces minutiscleroticus</name>
    <dbReference type="NCBI Taxonomy" id="68238"/>
    <lineage>
        <taxon>Bacteria</taxon>
        <taxon>Bacillati</taxon>
        <taxon>Actinomycetota</taxon>
        <taxon>Actinomycetes</taxon>
        <taxon>Kitasatosporales</taxon>
        <taxon>Streptomycetaceae</taxon>
        <taxon>Streptomyces</taxon>
    </lineage>
</organism>
<evidence type="ECO:0000259" key="3">
    <source>
        <dbReference type="Pfam" id="PF17479"/>
    </source>
</evidence>
<feature type="region of interest" description="Disordered" evidence="1">
    <location>
        <begin position="50"/>
        <end position="88"/>
    </location>
</feature>
<dbReference type="SUPFAM" id="SSF159774">
    <property type="entry name" value="YerB-like"/>
    <property type="match status" value="1"/>
</dbReference>
<dbReference type="Proteomes" id="UP000619244">
    <property type="component" value="Unassembled WGS sequence"/>
</dbReference>
<dbReference type="InterPro" id="IPR021416">
    <property type="entry name" value="DUF3048_N"/>
</dbReference>
<evidence type="ECO:0000313" key="5">
    <source>
        <dbReference type="Proteomes" id="UP000619244"/>
    </source>
</evidence>
<keyword evidence="5" id="KW-1185">Reference proteome</keyword>
<dbReference type="InterPro" id="IPR023158">
    <property type="entry name" value="YerB-like_sf"/>
</dbReference>
<evidence type="ECO:0000259" key="2">
    <source>
        <dbReference type="Pfam" id="PF11258"/>
    </source>
</evidence>
<name>A0A918NU29_9ACTN</name>
<evidence type="ECO:0008006" key="6">
    <source>
        <dbReference type="Google" id="ProtNLM"/>
    </source>
</evidence>
<sequence>MRWAMVDMTSETVRAADRAGRGGRRAPVVAVLSLLLAGCLAAGCAAKGPADDGRAGASHGGGGAPRNAPPGGHPPQDPQGAGGPARGAAGPVLAVKIDNVAGARPQTGLDKADVVYVEQVEGGLSRLLAVYATMLPEAVGPVRSARESDLELLRQFDGPRLAYSGAQRAVTRLIEQAPLAARTPESAPGSYYRSADRPSPHNLYLRPQRLMGTAPGAHALTTGFRYGKAPAGGTPAATRTVRFPAARFTFAWSAAKRRWLVSMDGTPTVTTDGARVGASTVVLQYVKVRRSQLQDSRGSFTPYTETVGSGAAKVLRDGRVYDVGWRRPGAAEGTRFTTADGRPVNFAEGPVWVVLAQG</sequence>
<reference evidence="4" key="2">
    <citation type="submission" date="2020-09" db="EMBL/GenBank/DDBJ databases">
        <authorList>
            <person name="Sun Q."/>
            <person name="Ohkuma M."/>
        </authorList>
    </citation>
    <scope>NUCLEOTIDE SEQUENCE</scope>
    <source>
        <strain evidence="4">JCM 4790</strain>
    </source>
</reference>
<reference evidence="4" key="1">
    <citation type="journal article" date="2014" name="Int. J. Syst. Evol. Microbiol.">
        <title>Complete genome sequence of Corynebacterium casei LMG S-19264T (=DSM 44701T), isolated from a smear-ripened cheese.</title>
        <authorList>
            <consortium name="US DOE Joint Genome Institute (JGI-PGF)"/>
            <person name="Walter F."/>
            <person name="Albersmeier A."/>
            <person name="Kalinowski J."/>
            <person name="Ruckert C."/>
        </authorList>
    </citation>
    <scope>NUCLEOTIDE SEQUENCE</scope>
    <source>
        <strain evidence="4">JCM 4790</strain>
    </source>
</reference>
<dbReference type="AlphaFoldDB" id="A0A918NU29"/>
<gene>
    <name evidence="4" type="ORF">GCM10010358_57230</name>
</gene>
<accession>A0A918NU29</accession>
<dbReference type="Gene3D" id="3.50.90.10">
    <property type="entry name" value="YerB-like"/>
    <property type="match status" value="1"/>
</dbReference>
<dbReference type="EMBL" id="BMVU01000035">
    <property type="protein sequence ID" value="GGX95977.1"/>
    <property type="molecule type" value="Genomic_DNA"/>
</dbReference>
<feature type="compositionally biased region" description="Pro residues" evidence="1">
    <location>
        <begin position="67"/>
        <end position="77"/>
    </location>
</feature>
<comment type="caution">
    <text evidence="4">The sequence shown here is derived from an EMBL/GenBank/DDBJ whole genome shotgun (WGS) entry which is preliminary data.</text>
</comment>
<feature type="domain" description="DUF3048" evidence="2">
    <location>
        <begin position="88"/>
        <end position="215"/>
    </location>
</feature>
<feature type="domain" description="DUF3048" evidence="3">
    <location>
        <begin position="240"/>
        <end position="353"/>
    </location>
</feature>
<evidence type="ECO:0000313" key="4">
    <source>
        <dbReference type="EMBL" id="GGX95977.1"/>
    </source>
</evidence>
<dbReference type="Pfam" id="PF11258">
    <property type="entry name" value="DUF3048"/>
    <property type="match status" value="1"/>
</dbReference>
<dbReference type="Pfam" id="PF17479">
    <property type="entry name" value="DUF3048_C"/>
    <property type="match status" value="1"/>
</dbReference>
<evidence type="ECO:0000256" key="1">
    <source>
        <dbReference type="SAM" id="MobiDB-lite"/>
    </source>
</evidence>
<dbReference type="InterPro" id="IPR035328">
    <property type="entry name" value="DUF3048_C"/>
</dbReference>
<protein>
    <recommendedName>
        <fullName evidence="6">CchlO</fullName>
    </recommendedName>
</protein>